<organism evidence="4 5">
    <name type="scientific">Streptacidiphilus jeojiensis</name>
    <dbReference type="NCBI Taxonomy" id="3229225"/>
    <lineage>
        <taxon>Bacteria</taxon>
        <taxon>Bacillati</taxon>
        <taxon>Actinomycetota</taxon>
        <taxon>Actinomycetes</taxon>
        <taxon>Kitasatosporales</taxon>
        <taxon>Streptomycetaceae</taxon>
        <taxon>Streptacidiphilus</taxon>
    </lineage>
</organism>
<gene>
    <name evidence="4" type="ORF">ABUW04_02700</name>
</gene>
<proteinExistence type="inferred from homology"/>
<evidence type="ECO:0000256" key="2">
    <source>
        <dbReference type="SAM" id="MobiDB-lite"/>
    </source>
</evidence>
<dbReference type="InterPro" id="IPR008462">
    <property type="entry name" value="CsbD"/>
</dbReference>
<dbReference type="EMBL" id="JBEUKS010000001">
    <property type="protein sequence ID" value="MFC1437154.1"/>
    <property type="molecule type" value="Genomic_DNA"/>
</dbReference>
<dbReference type="SUPFAM" id="SSF69047">
    <property type="entry name" value="Hypothetical protein YjbJ"/>
    <property type="match status" value="1"/>
</dbReference>
<evidence type="ECO:0000259" key="3">
    <source>
        <dbReference type="Pfam" id="PF05532"/>
    </source>
</evidence>
<evidence type="ECO:0000313" key="5">
    <source>
        <dbReference type="Proteomes" id="UP001592581"/>
    </source>
</evidence>
<protein>
    <submittedName>
        <fullName evidence="4">CsbD family protein</fullName>
    </submittedName>
</protein>
<feature type="region of interest" description="Disordered" evidence="2">
    <location>
        <begin position="1"/>
        <end position="57"/>
    </location>
</feature>
<feature type="compositionally biased region" description="Basic and acidic residues" evidence="2">
    <location>
        <begin position="31"/>
        <end position="57"/>
    </location>
</feature>
<comment type="caution">
    <text evidence="4">The sequence shown here is derived from an EMBL/GenBank/DDBJ whole genome shotgun (WGS) entry which is preliminary data.</text>
</comment>
<feature type="compositionally biased region" description="Basic and acidic residues" evidence="2">
    <location>
        <begin position="1"/>
        <end position="22"/>
    </location>
</feature>
<evidence type="ECO:0000256" key="1">
    <source>
        <dbReference type="ARBA" id="ARBA00009129"/>
    </source>
</evidence>
<dbReference type="RefSeq" id="WP_380562288.1">
    <property type="nucleotide sequence ID" value="NZ_JBEUKS010000001.1"/>
</dbReference>
<dbReference type="Pfam" id="PF05532">
    <property type="entry name" value="CsbD"/>
    <property type="match status" value="1"/>
</dbReference>
<keyword evidence="5" id="KW-1185">Reference proteome</keyword>
<dbReference type="Proteomes" id="UP001592581">
    <property type="component" value="Unassembled WGS sequence"/>
</dbReference>
<dbReference type="InterPro" id="IPR036629">
    <property type="entry name" value="YjbJ_sf"/>
</dbReference>
<reference evidence="4 5" key="1">
    <citation type="submission" date="2024-06" db="EMBL/GenBank/DDBJ databases">
        <authorList>
            <person name="Lee S.D."/>
        </authorList>
    </citation>
    <scope>NUCLEOTIDE SEQUENCE [LARGE SCALE GENOMIC DNA]</scope>
    <source>
        <strain evidence="4 5">N1-10</strain>
    </source>
</reference>
<dbReference type="Gene3D" id="1.10.1470.10">
    <property type="entry name" value="YjbJ"/>
    <property type="match status" value="1"/>
</dbReference>
<evidence type="ECO:0000313" key="4">
    <source>
        <dbReference type="EMBL" id="MFC1437154.1"/>
    </source>
</evidence>
<feature type="domain" description="CsbD-like" evidence="3">
    <location>
        <begin position="5"/>
        <end position="57"/>
    </location>
</feature>
<accession>A0ABV6XG07</accession>
<name>A0ABV6XG07_9ACTN</name>
<comment type="similarity">
    <text evidence="1">Belongs to the UPF0337 (CsbD) family.</text>
</comment>
<sequence length="57" mass="5942">MGTEDKAGNMADKLKGKVKEAAGKAVGNERLQAEGKGDQVKGDAKQAVEKAKEALKD</sequence>